<dbReference type="Gene3D" id="3.20.20.100">
    <property type="entry name" value="NADP-dependent oxidoreductase domain"/>
    <property type="match status" value="1"/>
</dbReference>
<dbReference type="eggNOG" id="KOG1577">
    <property type="taxonomic scope" value="Eukaryota"/>
</dbReference>
<dbReference type="PANTHER" id="PTHR43827">
    <property type="entry name" value="2,5-DIKETO-D-GLUCONIC ACID REDUCTASE"/>
    <property type="match status" value="1"/>
</dbReference>
<feature type="active site" description="Proton donor" evidence="4">
    <location>
        <position position="34"/>
    </location>
</feature>
<dbReference type="PRINTS" id="PR00069">
    <property type="entry name" value="ALDKETRDTASE"/>
</dbReference>
<proteinExistence type="inferred from homology"/>
<dbReference type="FunFam" id="3.20.20.100:FF:000052">
    <property type="entry name" value="2,5-diketo-D-gluconic acid reductase A"/>
    <property type="match status" value="1"/>
</dbReference>
<dbReference type="InterPro" id="IPR023210">
    <property type="entry name" value="NADP_OxRdtase_dom"/>
</dbReference>
<dbReference type="PANTHER" id="PTHR43827:SF3">
    <property type="entry name" value="NADP-DEPENDENT OXIDOREDUCTASE DOMAIN-CONTAINING PROTEIN"/>
    <property type="match status" value="1"/>
</dbReference>
<dbReference type="GeneID" id="5890975"/>
<evidence type="ECO:0000256" key="3">
    <source>
        <dbReference type="ARBA" id="ARBA00023002"/>
    </source>
</evidence>
<comment type="similarity">
    <text evidence="1">Belongs to the aldo/keto reductase family.</text>
</comment>
<evidence type="ECO:0000256" key="6">
    <source>
        <dbReference type="PIRSR" id="PIRSR000097-3"/>
    </source>
</evidence>
<keyword evidence="3" id="KW-0560">Oxidoreductase</keyword>
<sequence>MKLADGTQHPMLGFGTYKDAVDVGYRYFDCAQFYGNEEIVGEALSSTSVPRAELYLVSKCWNDTIYKGREAVRAQVLQSLKDLKTDYLDLYLIHWPVPEKHIEAYKELEQLQAEGKVKSIGVSNYTIEDYEELKKHMTVQPVVNQIEINPFLYRRQTIEYFEKEGVRFEAYRALRQAQELDDAIIKTIADKHKRPAAQILVRWAVQHGFAVLAKSSRKERMAENFNSFDFELDLEDMAKLDDMTTEDNLEAYRDTYVKCIVRDTPDHGTSKGVPEKFTVK</sequence>
<dbReference type="STRING" id="81824.A9UZ05"/>
<evidence type="ECO:0000256" key="1">
    <source>
        <dbReference type="ARBA" id="ARBA00007905"/>
    </source>
</evidence>
<dbReference type="GO" id="GO:0005829">
    <property type="term" value="C:cytosol"/>
    <property type="evidence" value="ECO:0000318"/>
    <property type="project" value="GO_Central"/>
</dbReference>
<dbReference type="CDD" id="cd19071">
    <property type="entry name" value="AKR_AKR1-5-like"/>
    <property type="match status" value="1"/>
</dbReference>
<evidence type="ECO:0000259" key="7">
    <source>
        <dbReference type="Pfam" id="PF00248"/>
    </source>
</evidence>
<dbReference type="InterPro" id="IPR018170">
    <property type="entry name" value="Aldo/ket_reductase_CS"/>
</dbReference>
<keyword evidence="9" id="KW-1185">Reference proteome</keyword>
<evidence type="ECO:0000313" key="8">
    <source>
        <dbReference type="EMBL" id="EDQ89549.1"/>
    </source>
</evidence>
<dbReference type="GO" id="GO:0004032">
    <property type="term" value="F:aldose reductase (NADPH) activity"/>
    <property type="evidence" value="ECO:0000318"/>
    <property type="project" value="GO_Central"/>
</dbReference>
<feature type="binding site" evidence="5">
    <location>
        <position position="94"/>
    </location>
    <ligand>
        <name>substrate</name>
    </ligand>
</feature>
<feature type="site" description="Lowers pKa of active site Tyr" evidence="6">
    <location>
        <position position="59"/>
    </location>
</feature>
<accession>A9UZ05</accession>
<dbReference type="AlphaFoldDB" id="A9UZ05"/>
<dbReference type="OMA" id="WPPFLYD"/>
<evidence type="ECO:0000256" key="2">
    <source>
        <dbReference type="ARBA" id="ARBA00022857"/>
    </source>
</evidence>
<reference evidence="8 9" key="1">
    <citation type="journal article" date="2008" name="Nature">
        <title>The genome of the choanoflagellate Monosiga brevicollis and the origin of metazoans.</title>
        <authorList>
            <consortium name="JGI Sequencing"/>
            <person name="King N."/>
            <person name="Westbrook M.J."/>
            <person name="Young S.L."/>
            <person name="Kuo A."/>
            <person name="Abedin M."/>
            <person name="Chapman J."/>
            <person name="Fairclough S."/>
            <person name="Hellsten U."/>
            <person name="Isogai Y."/>
            <person name="Letunic I."/>
            <person name="Marr M."/>
            <person name="Pincus D."/>
            <person name="Putnam N."/>
            <person name="Rokas A."/>
            <person name="Wright K.J."/>
            <person name="Zuzow R."/>
            <person name="Dirks W."/>
            <person name="Good M."/>
            <person name="Goodstein D."/>
            <person name="Lemons D."/>
            <person name="Li W."/>
            <person name="Lyons J.B."/>
            <person name="Morris A."/>
            <person name="Nichols S."/>
            <person name="Richter D.J."/>
            <person name="Salamov A."/>
            <person name="Bork P."/>
            <person name="Lim W.A."/>
            <person name="Manning G."/>
            <person name="Miller W.T."/>
            <person name="McGinnis W."/>
            <person name="Shapiro H."/>
            <person name="Tjian R."/>
            <person name="Grigoriev I.V."/>
            <person name="Rokhsar D."/>
        </authorList>
    </citation>
    <scope>NUCLEOTIDE SEQUENCE [LARGE SCALE GENOMIC DNA]</scope>
    <source>
        <strain evidence="9">MX1 / ATCC 50154</strain>
    </source>
</reference>
<dbReference type="PROSITE" id="PS00062">
    <property type="entry name" value="ALDOKETO_REDUCTASE_2"/>
    <property type="match status" value="1"/>
</dbReference>
<evidence type="ECO:0000256" key="5">
    <source>
        <dbReference type="PIRSR" id="PIRSR000097-2"/>
    </source>
</evidence>
<dbReference type="RefSeq" id="XP_001745578.1">
    <property type="nucleotide sequence ID" value="XM_001745526.1"/>
</dbReference>
<dbReference type="SUPFAM" id="SSF51430">
    <property type="entry name" value="NAD(P)-linked oxidoreductase"/>
    <property type="match status" value="1"/>
</dbReference>
<dbReference type="InterPro" id="IPR020471">
    <property type="entry name" value="AKR"/>
</dbReference>
<dbReference type="KEGG" id="mbr:MONBRDRAFT_8086"/>
<dbReference type="Pfam" id="PF00248">
    <property type="entry name" value="Aldo_ket_red"/>
    <property type="match status" value="1"/>
</dbReference>
<gene>
    <name evidence="8" type="ORF">MONBRDRAFT_8086</name>
</gene>
<evidence type="ECO:0000313" key="9">
    <source>
        <dbReference type="Proteomes" id="UP000001357"/>
    </source>
</evidence>
<keyword evidence="2" id="KW-0521">NADP</keyword>
<organism evidence="8 9">
    <name type="scientific">Monosiga brevicollis</name>
    <name type="common">Choanoflagellate</name>
    <dbReference type="NCBI Taxonomy" id="81824"/>
    <lineage>
        <taxon>Eukaryota</taxon>
        <taxon>Choanoflagellata</taxon>
        <taxon>Craspedida</taxon>
        <taxon>Salpingoecidae</taxon>
        <taxon>Monosiga</taxon>
    </lineage>
</organism>
<protein>
    <recommendedName>
        <fullName evidence="7">NADP-dependent oxidoreductase domain-containing protein</fullName>
    </recommendedName>
</protein>
<feature type="domain" description="NADP-dependent oxidoreductase" evidence="7">
    <location>
        <begin position="16"/>
        <end position="242"/>
    </location>
</feature>
<dbReference type="PIRSF" id="PIRSF000097">
    <property type="entry name" value="AKR"/>
    <property type="match status" value="1"/>
</dbReference>
<dbReference type="Proteomes" id="UP000001357">
    <property type="component" value="Unassembled WGS sequence"/>
</dbReference>
<dbReference type="EMBL" id="CH991550">
    <property type="protein sequence ID" value="EDQ89549.1"/>
    <property type="molecule type" value="Genomic_DNA"/>
</dbReference>
<dbReference type="InterPro" id="IPR036812">
    <property type="entry name" value="NAD(P)_OxRdtase_dom_sf"/>
</dbReference>
<dbReference type="InParanoid" id="A9UZ05"/>
<evidence type="ECO:0000256" key="4">
    <source>
        <dbReference type="PIRSR" id="PIRSR000097-1"/>
    </source>
</evidence>
<name>A9UZ05_MONBE</name>